<dbReference type="Pfam" id="PF25816">
    <property type="entry name" value="RamC_N"/>
    <property type="match status" value="1"/>
</dbReference>
<dbReference type="STRING" id="1193682.BJP25_18990"/>
<dbReference type="Proteomes" id="UP000186040">
    <property type="component" value="Unassembled WGS sequence"/>
</dbReference>
<dbReference type="AlphaFoldDB" id="A0A1Q9LM05"/>
<dbReference type="RefSeq" id="WP_075975306.1">
    <property type="nucleotide sequence ID" value="NZ_MKQR01000013.1"/>
</dbReference>
<name>A0A1Q9LM05_9PSEU</name>
<dbReference type="GO" id="GO:0004672">
    <property type="term" value="F:protein kinase activity"/>
    <property type="evidence" value="ECO:0007669"/>
    <property type="project" value="InterPro"/>
</dbReference>
<dbReference type="Gene3D" id="1.10.510.10">
    <property type="entry name" value="Transferase(Phosphotransferase) domain 1"/>
    <property type="match status" value="1"/>
</dbReference>
<dbReference type="SMART" id="SM00220">
    <property type="entry name" value="S_TKc"/>
    <property type="match status" value="1"/>
</dbReference>
<dbReference type="GO" id="GO:0031179">
    <property type="term" value="P:peptide modification"/>
    <property type="evidence" value="ECO:0007669"/>
    <property type="project" value="InterPro"/>
</dbReference>
<feature type="domain" description="Protein kinase" evidence="1">
    <location>
        <begin position="221"/>
        <end position="551"/>
    </location>
</feature>
<dbReference type="PROSITE" id="PS50011">
    <property type="entry name" value="PROTEIN_KINASE_DOM"/>
    <property type="match status" value="1"/>
</dbReference>
<dbReference type="Pfam" id="PF01636">
    <property type="entry name" value="APH"/>
    <property type="match status" value="1"/>
</dbReference>
<dbReference type="NCBIfam" id="NF038151">
    <property type="entry name" value="lanthi_synth_III"/>
    <property type="match status" value="1"/>
</dbReference>
<evidence type="ECO:0000313" key="2">
    <source>
        <dbReference type="EMBL" id="OLR93039.1"/>
    </source>
</evidence>
<dbReference type="SUPFAM" id="SSF158745">
    <property type="entry name" value="LanC-like"/>
    <property type="match status" value="1"/>
</dbReference>
<dbReference type="InterPro" id="IPR057929">
    <property type="entry name" value="RamC_N"/>
</dbReference>
<reference evidence="2 3" key="1">
    <citation type="submission" date="2016-10" db="EMBL/GenBank/DDBJ databases">
        <title>The Draft Genome Sequence of Actinokineospora bangkokensis 44EHWT reveals the biosynthetic pathway of antifungal compounds Thailandins with unusual extender unit butylmalonyl-CoA.</title>
        <authorList>
            <person name="Greule A."/>
            <person name="Intra B."/>
            <person name="Flemming S."/>
            <person name="Rommel M.G."/>
            <person name="Panbangred W."/>
            <person name="Bechthold A."/>
        </authorList>
    </citation>
    <scope>NUCLEOTIDE SEQUENCE [LARGE SCALE GENOMIC DNA]</scope>
    <source>
        <strain evidence="2 3">44EHW</strain>
    </source>
</reference>
<dbReference type="SUPFAM" id="SSF56112">
    <property type="entry name" value="Protein kinase-like (PK-like)"/>
    <property type="match status" value="1"/>
</dbReference>
<dbReference type="CDD" id="cd04791">
    <property type="entry name" value="LanC_SerThrkinase"/>
    <property type="match status" value="1"/>
</dbReference>
<dbReference type="InterPro" id="IPR011009">
    <property type="entry name" value="Kinase-like_dom_sf"/>
</dbReference>
<dbReference type="GO" id="GO:0005524">
    <property type="term" value="F:ATP binding"/>
    <property type="evidence" value="ECO:0007669"/>
    <property type="project" value="InterPro"/>
</dbReference>
<dbReference type="InterPro" id="IPR053524">
    <property type="entry name" value="Aerial_hyphae_peptide-synth"/>
</dbReference>
<dbReference type="InterPro" id="IPR007822">
    <property type="entry name" value="LANC-like"/>
</dbReference>
<evidence type="ECO:0000259" key="1">
    <source>
        <dbReference type="PROSITE" id="PS50011"/>
    </source>
</evidence>
<dbReference type="Gene3D" id="1.50.10.20">
    <property type="match status" value="2"/>
</dbReference>
<dbReference type="InterPro" id="IPR058053">
    <property type="entry name" value="RamC_C"/>
</dbReference>
<dbReference type="EMBL" id="MKQR01000013">
    <property type="protein sequence ID" value="OLR93039.1"/>
    <property type="molecule type" value="Genomic_DNA"/>
</dbReference>
<sequence length="805" mass="86186">MRDATARRYGEFCHADPVFYDRVDLDDLAVVAPLPAGWVERRSVDWRFLLPEGAALPDQGWKVHVSATRENLRRVLAAVHRYCAHHGTAFKHLRSETAHLVRNGKYADRSASGKLVAVYPRDDAHLAHVLARLGDELAGEAGPTVLSDLRHGAGPLHVRYGAFAPRWVEQGGRRVPAIQAPDGRLVPDERGTGFHPPEWVAVPDCLSADLAARERRTEFPYPVERALHFSNGGGVYLARRGGTRVVLKEARPHSGLDRDGTDAVTRLDREEAALRALSGVDGVPELLERFQVWEHHYLAVEHLPGRPFSQWVAAHHPLTREASPDDVADYTRRALAVLDRVADIAAAVHARGIVHGDLHPRNILVDDTGAVGLVDFEQAGDGTRPAGLGAPGFHALEDPDGHALAVLRLWAFLPLAPVLDLAPALLDRHLAAVGARFPLPAGYLSGIRRALAPPPEPAPFVPGDLATAVLASATPHRRDRLFPGDPAQFATAGLTLDHGAAGVLHALDLAGAGRHPEHERWLVDAVRRTPPTRPGLYDGAHGIAHVLHRFGHRDLADDLVDRAARATTDDPGLHSGLAGIGLNLLHLGHDPLPTATRLLDVLDRAGERAADGPAGLGHGWAGPALLFTRLFERTGDRAWLDFAATALDRDLARCTPGPGGSLQVRDGTRALPYLWTGSAGIALVVRELARHLPAFAAALPGLLAACRPEMVVHPGLFDGRAGLLAALAIAGGPVDRHVDALGWHAVPFAGGAAFPGTRLLRLSMDLATGTAGVLLAVACALDPTRPFLPFLTEPAPARPVLTDQR</sequence>
<dbReference type="SMART" id="SM01260">
    <property type="entry name" value="LANC_like"/>
    <property type="match status" value="1"/>
</dbReference>
<protein>
    <recommendedName>
        <fullName evidence="1">Protein kinase domain-containing protein</fullName>
    </recommendedName>
</protein>
<dbReference type="InterPro" id="IPR002575">
    <property type="entry name" value="Aminoglycoside_PTrfase"/>
</dbReference>
<gene>
    <name evidence="2" type="ORF">BJP25_18990</name>
</gene>
<keyword evidence="3" id="KW-1185">Reference proteome</keyword>
<organism evidence="2 3">
    <name type="scientific">Actinokineospora bangkokensis</name>
    <dbReference type="NCBI Taxonomy" id="1193682"/>
    <lineage>
        <taxon>Bacteria</taxon>
        <taxon>Bacillati</taxon>
        <taxon>Actinomycetota</taxon>
        <taxon>Actinomycetes</taxon>
        <taxon>Pseudonocardiales</taxon>
        <taxon>Pseudonocardiaceae</taxon>
        <taxon>Actinokineospora</taxon>
    </lineage>
</organism>
<accession>A0A1Q9LM05</accession>
<proteinExistence type="predicted"/>
<dbReference type="InterPro" id="IPR000719">
    <property type="entry name" value="Prot_kinase_dom"/>
</dbReference>
<comment type="caution">
    <text evidence="2">The sequence shown here is derived from an EMBL/GenBank/DDBJ whole genome shotgun (WGS) entry which is preliminary data.</text>
</comment>
<evidence type="ECO:0000313" key="3">
    <source>
        <dbReference type="Proteomes" id="UP000186040"/>
    </source>
</evidence>